<keyword evidence="1" id="KW-1133">Transmembrane helix</keyword>
<accession>A0ABQ9HEL2</accession>
<dbReference type="EMBL" id="JARBHB010000005">
    <property type="protein sequence ID" value="KAJ8882766.1"/>
    <property type="molecule type" value="Genomic_DNA"/>
</dbReference>
<sequence length="95" mass="10934">MTDASYVITVIQHFTGLPAVCIPVPYGLGVDVALHEDLTWQLMTREETLCFLDLTAFPTVKWRAVVWLLMNLIDFVSTLTPFHLREFVGRLRRAR</sequence>
<keyword evidence="1" id="KW-0812">Transmembrane</keyword>
<gene>
    <name evidence="2" type="ORF">PR048_014579</name>
</gene>
<protein>
    <submittedName>
        <fullName evidence="2">Uncharacterized protein</fullName>
    </submittedName>
</protein>
<evidence type="ECO:0000313" key="3">
    <source>
        <dbReference type="Proteomes" id="UP001159363"/>
    </source>
</evidence>
<feature type="transmembrane region" description="Helical" evidence="1">
    <location>
        <begin position="64"/>
        <end position="84"/>
    </location>
</feature>
<keyword evidence="1" id="KW-0472">Membrane</keyword>
<evidence type="ECO:0000313" key="2">
    <source>
        <dbReference type="EMBL" id="KAJ8882766.1"/>
    </source>
</evidence>
<reference evidence="2 3" key="1">
    <citation type="submission" date="2023-02" db="EMBL/GenBank/DDBJ databases">
        <title>LHISI_Scaffold_Assembly.</title>
        <authorList>
            <person name="Stuart O.P."/>
            <person name="Cleave R."/>
            <person name="Magrath M.J.L."/>
            <person name="Mikheyev A.S."/>
        </authorList>
    </citation>
    <scope>NUCLEOTIDE SEQUENCE [LARGE SCALE GENOMIC DNA]</scope>
    <source>
        <strain evidence="2">Daus_M_001</strain>
        <tissue evidence="2">Leg muscle</tissue>
    </source>
</reference>
<proteinExistence type="predicted"/>
<organism evidence="2 3">
    <name type="scientific">Dryococelus australis</name>
    <dbReference type="NCBI Taxonomy" id="614101"/>
    <lineage>
        <taxon>Eukaryota</taxon>
        <taxon>Metazoa</taxon>
        <taxon>Ecdysozoa</taxon>
        <taxon>Arthropoda</taxon>
        <taxon>Hexapoda</taxon>
        <taxon>Insecta</taxon>
        <taxon>Pterygota</taxon>
        <taxon>Neoptera</taxon>
        <taxon>Polyneoptera</taxon>
        <taxon>Phasmatodea</taxon>
        <taxon>Verophasmatodea</taxon>
        <taxon>Anareolatae</taxon>
        <taxon>Phasmatidae</taxon>
        <taxon>Eurycanthinae</taxon>
        <taxon>Dryococelus</taxon>
    </lineage>
</organism>
<name>A0ABQ9HEL2_9NEOP</name>
<evidence type="ECO:0000256" key="1">
    <source>
        <dbReference type="SAM" id="Phobius"/>
    </source>
</evidence>
<comment type="caution">
    <text evidence="2">The sequence shown here is derived from an EMBL/GenBank/DDBJ whole genome shotgun (WGS) entry which is preliminary data.</text>
</comment>
<dbReference type="Proteomes" id="UP001159363">
    <property type="component" value="Chromosome 4"/>
</dbReference>
<keyword evidence="3" id="KW-1185">Reference proteome</keyword>